<organism evidence="1 2">
    <name type="scientific">Striga asiatica</name>
    <name type="common">Asiatic witchweed</name>
    <name type="synonym">Buchnera asiatica</name>
    <dbReference type="NCBI Taxonomy" id="4170"/>
    <lineage>
        <taxon>Eukaryota</taxon>
        <taxon>Viridiplantae</taxon>
        <taxon>Streptophyta</taxon>
        <taxon>Embryophyta</taxon>
        <taxon>Tracheophyta</taxon>
        <taxon>Spermatophyta</taxon>
        <taxon>Magnoliopsida</taxon>
        <taxon>eudicotyledons</taxon>
        <taxon>Gunneridae</taxon>
        <taxon>Pentapetalae</taxon>
        <taxon>asterids</taxon>
        <taxon>lamiids</taxon>
        <taxon>Lamiales</taxon>
        <taxon>Orobanchaceae</taxon>
        <taxon>Buchnereae</taxon>
        <taxon>Striga</taxon>
    </lineage>
</organism>
<dbReference type="EMBL" id="BKCP01006183">
    <property type="protein sequence ID" value="GER41683.1"/>
    <property type="molecule type" value="Genomic_DNA"/>
</dbReference>
<dbReference type="GO" id="GO:0017148">
    <property type="term" value="P:negative regulation of translation"/>
    <property type="evidence" value="ECO:0007669"/>
    <property type="project" value="InterPro"/>
</dbReference>
<accession>A0A5A7Q8W6</accession>
<name>A0A5A7Q8W6_STRAF</name>
<protein>
    <submittedName>
        <fullName evidence="1">Disease resistance protein</fullName>
    </submittedName>
</protein>
<dbReference type="Proteomes" id="UP000325081">
    <property type="component" value="Unassembled WGS sequence"/>
</dbReference>
<dbReference type="SUPFAM" id="SSF56371">
    <property type="entry name" value="Ribosome inactivating proteins (RIP)"/>
    <property type="match status" value="1"/>
</dbReference>
<comment type="caution">
    <text evidence="1">The sequence shown here is derived from an EMBL/GenBank/DDBJ whole genome shotgun (WGS) entry which is preliminary data.</text>
</comment>
<evidence type="ECO:0000313" key="2">
    <source>
        <dbReference type="Proteomes" id="UP000325081"/>
    </source>
</evidence>
<reference evidence="2" key="1">
    <citation type="journal article" date="2019" name="Curr. Biol.">
        <title>Genome Sequence of Striga asiatica Provides Insight into the Evolution of Plant Parasitism.</title>
        <authorList>
            <person name="Yoshida S."/>
            <person name="Kim S."/>
            <person name="Wafula E.K."/>
            <person name="Tanskanen J."/>
            <person name="Kim Y.M."/>
            <person name="Honaas L."/>
            <person name="Yang Z."/>
            <person name="Spallek T."/>
            <person name="Conn C.E."/>
            <person name="Ichihashi Y."/>
            <person name="Cheong K."/>
            <person name="Cui S."/>
            <person name="Der J.P."/>
            <person name="Gundlach H."/>
            <person name="Jiao Y."/>
            <person name="Hori C."/>
            <person name="Ishida J.K."/>
            <person name="Kasahara H."/>
            <person name="Kiba T."/>
            <person name="Kim M.S."/>
            <person name="Koo N."/>
            <person name="Laohavisit A."/>
            <person name="Lee Y.H."/>
            <person name="Lumba S."/>
            <person name="McCourt P."/>
            <person name="Mortimer J.C."/>
            <person name="Mutuku J.M."/>
            <person name="Nomura T."/>
            <person name="Sasaki-Sekimoto Y."/>
            <person name="Seto Y."/>
            <person name="Wang Y."/>
            <person name="Wakatake T."/>
            <person name="Sakakibara H."/>
            <person name="Demura T."/>
            <person name="Yamaguchi S."/>
            <person name="Yoneyama K."/>
            <person name="Manabe R.I."/>
            <person name="Nelson D.C."/>
            <person name="Schulman A.H."/>
            <person name="Timko M.P."/>
            <person name="dePamphilis C.W."/>
            <person name="Choi D."/>
            <person name="Shirasu K."/>
        </authorList>
    </citation>
    <scope>NUCLEOTIDE SEQUENCE [LARGE SCALE GENOMIC DNA]</scope>
    <source>
        <strain evidence="2">cv. UVA1</strain>
    </source>
</reference>
<gene>
    <name evidence="1" type="ORF">STAS_18402</name>
</gene>
<dbReference type="AlphaFoldDB" id="A0A5A7Q8W6"/>
<proteinExistence type="predicted"/>
<dbReference type="InterPro" id="IPR036041">
    <property type="entry name" value="Ribosome-inact_prot_sf"/>
</dbReference>
<sequence>MNLSHYEDRKIGSDNLSWSCLTICQMIAEAVRFPPILNRICFGFDGPGLALNRMLVKFQTNYVKMCKNLAGHSIIERLQYDHMSLVVFNSVAIMKEVAEMMLINDGENTATSFIITTESKTTRGM</sequence>
<keyword evidence="2" id="KW-1185">Reference proteome</keyword>
<evidence type="ECO:0000313" key="1">
    <source>
        <dbReference type="EMBL" id="GER41683.1"/>
    </source>
</evidence>
<dbReference type="GO" id="GO:0030598">
    <property type="term" value="F:rRNA N-glycosylase activity"/>
    <property type="evidence" value="ECO:0007669"/>
    <property type="project" value="InterPro"/>
</dbReference>